<dbReference type="InterPro" id="IPR006076">
    <property type="entry name" value="FAD-dep_OxRdtase"/>
</dbReference>
<gene>
    <name evidence="7" type="ORF">PVAG01_07020</name>
</gene>
<comment type="cofactor">
    <cofactor evidence="1">
        <name>FAD</name>
        <dbReference type="ChEBI" id="CHEBI:57692"/>
    </cofactor>
</comment>
<protein>
    <submittedName>
        <fullName evidence="7">FAD dependent oxidoreductase</fullName>
    </submittedName>
</protein>
<sequence>MANIMPEQFPKTLVIVGAGAFGLSTTLAISRRHPDVKVTITDRCEPPVQDGTSVDTSRILRPDYVDKEYEHLATKAQAMTKNDPDLKPYYFENGFTFCVDGEPSPSNTLWDNMLHNLKTEDPETAYDQCATPDAIYRHLHGTNTNAVPDARFPNTRKWVKGFTSKKCATVNSEAIIKVFYER</sequence>
<dbReference type="InterPro" id="IPR045170">
    <property type="entry name" value="MTOX"/>
</dbReference>
<reference evidence="7 8" key="1">
    <citation type="submission" date="2024-06" db="EMBL/GenBank/DDBJ databases">
        <title>Complete genome of Phlyctema vagabunda strain 19-DSS-EL-015.</title>
        <authorList>
            <person name="Fiorenzani C."/>
        </authorList>
    </citation>
    <scope>NUCLEOTIDE SEQUENCE [LARGE SCALE GENOMIC DNA]</scope>
    <source>
        <strain evidence="7 8">19-DSS-EL-015</strain>
    </source>
</reference>
<dbReference type="InterPro" id="IPR036188">
    <property type="entry name" value="FAD/NAD-bd_sf"/>
</dbReference>
<evidence type="ECO:0000313" key="8">
    <source>
        <dbReference type="Proteomes" id="UP001629113"/>
    </source>
</evidence>
<comment type="similarity">
    <text evidence="2">Belongs to the MSOX/MTOX family.</text>
</comment>
<dbReference type="EMBL" id="JBFCZG010000006">
    <property type="protein sequence ID" value="KAL3420575.1"/>
    <property type="molecule type" value="Genomic_DNA"/>
</dbReference>
<evidence type="ECO:0000259" key="6">
    <source>
        <dbReference type="Pfam" id="PF01266"/>
    </source>
</evidence>
<dbReference type="Pfam" id="PF01266">
    <property type="entry name" value="DAO"/>
    <property type="match status" value="1"/>
</dbReference>
<dbReference type="Proteomes" id="UP001629113">
    <property type="component" value="Unassembled WGS sequence"/>
</dbReference>
<keyword evidence="4" id="KW-0274">FAD</keyword>
<evidence type="ECO:0000313" key="7">
    <source>
        <dbReference type="EMBL" id="KAL3420575.1"/>
    </source>
</evidence>
<evidence type="ECO:0000256" key="5">
    <source>
        <dbReference type="ARBA" id="ARBA00023002"/>
    </source>
</evidence>
<evidence type="ECO:0000256" key="2">
    <source>
        <dbReference type="ARBA" id="ARBA00010989"/>
    </source>
</evidence>
<evidence type="ECO:0000256" key="4">
    <source>
        <dbReference type="ARBA" id="ARBA00022827"/>
    </source>
</evidence>
<comment type="caution">
    <text evidence="7">The sequence shown here is derived from an EMBL/GenBank/DDBJ whole genome shotgun (WGS) entry which is preliminary data.</text>
</comment>
<keyword evidence="3" id="KW-0285">Flavoprotein</keyword>
<name>A0ABR4PBB0_9HELO</name>
<dbReference type="Gene3D" id="3.50.50.60">
    <property type="entry name" value="FAD/NAD(P)-binding domain"/>
    <property type="match status" value="1"/>
</dbReference>
<keyword evidence="8" id="KW-1185">Reference proteome</keyword>
<evidence type="ECO:0000256" key="1">
    <source>
        <dbReference type="ARBA" id="ARBA00001974"/>
    </source>
</evidence>
<dbReference type="PANTHER" id="PTHR10961">
    <property type="entry name" value="PEROXISOMAL SARCOSINE OXIDASE"/>
    <property type="match status" value="1"/>
</dbReference>
<dbReference type="PANTHER" id="PTHR10961:SF46">
    <property type="entry name" value="PEROXISOMAL SARCOSINE OXIDASE"/>
    <property type="match status" value="1"/>
</dbReference>
<organism evidence="7 8">
    <name type="scientific">Phlyctema vagabunda</name>
    <dbReference type="NCBI Taxonomy" id="108571"/>
    <lineage>
        <taxon>Eukaryota</taxon>
        <taxon>Fungi</taxon>
        <taxon>Dikarya</taxon>
        <taxon>Ascomycota</taxon>
        <taxon>Pezizomycotina</taxon>
        <taxon>Leotiomycetes</taxon>
        <taxon>Helotiales</taxon>
        <taxon>Dermateaceae</taxon>
        <taxon>Phlyctema</taxon>
    </lineage>
</organism>
<evidence type="ECO:0000256" key="3">
    <source>
        <dbReference type="ARBA" id="ARBA00022630"/>
    </source>
</evidence>
<accession>A0ABR4PBB0</accession>
<dbReference type="SUPFAM" id="SSF51905">
    <property type="entry name" value="FAD/NAD(P)-binding domain"/>
    <property type="match status" value="1"/>
</dbReference>
<keyword evidence="5" id="KW-0560">Oxidoreductase</keyword>
<feature type="domain" description="FAD dependent oxidoreductase" evidence="6">
    <location>
        <begin position="13"/>
        <end position="78"/>
    </location>
</feature>
<proteinExistence type="inferred from homology"/>